<proteinExistence type="predicted"/>
<dbReference type="AlphaFoldDB" id="A0A839N3N6"/>
<evidence type="ECO:0000256" key="1">
    <source>
        <dbReference type="SAM" id="Phobius"/>
    </source>
</evidence>
<protein>
    <submittedName>
        <fullName evidence="2">Peptidoglycan/LPS O-acetylase OafA/YrhL</fullName>
    </submittedName>
</protein>
<name>A0A839N3N6_9MICO</name>
<keyword evidence="3" id="KW-1185">Reference proteome</keyword>
<organism evidence="2 3">
    <name type="scientific">Flexivirga oryzae</name>
    <dbReference type="NCBI Taxonomy" id="1794944"/>
    <lineage>
        <taxon>Bacteria</taxon>
        <taxon>Bacillati</taxon>
        <taxon>Actinomycetota</taxon>
        <taxon>Actinomycetes</taxon>
        <taxon>Micrococcales</taxon>
        <taxon>Dermacoccaceae</taxon>
        <taxon>Flexivirga</taxon>
    </lineage>
</organism>
<evidence type="ECO:0000313" key="3">
    <source>
        <dbReference type="Proteomes" id="UP000559182"/>
    </source>
</evidence>
<keyword evidence="1" id="KW-0812">Transmembrane</keyword>
<dbReference type="PANTHER" id="PTHR40034:SF1">
    <property type="entry name" value="BSL5891 PROTEIN"/>
    <property type="match status" value="1"/>
</dbReference>
<keyword evidence="1" id="KW-0472">Membrane</keyword>
<keyword evidence="1" id="KW-1133">Transmembrane helix</keyword>
<feature type="transmembrane region" description="Helical" evidence="1">
    <location>
        <begin position="38"/>
        <end position="58"/>
    </location>
</feature>
<gene>
    <name evidence="2" type="ORF">FHU39_001911</name>
</gene>
<comment type="caution">
    <text evidence="2">The sequence shown here is derived from an EMBL/GenBank/DDBJ whole genome shotgun (WGS) entry which is preliminary data.</text>
</comment>
<dbReference type="RefSeq" id="WP_221185208.1">
    <property type="nucleotide sequence ID" value="NZ_JACHVQ010000001.1"/>
</dbReference>
<accession>A0A839N3N6</accession>
<feature type="transmembrane region" description="Helical" evidence="1">
    <location>
        <begin position="7"/>
        <end position="26"/>
    </location>
</feature>
<dbReference type="Proteomes" id="UP000559182">
    <property type="component" value="Unassembled WGS sequence"/>
</dbReference>
<dbReference type="InterPro" id="IPR021741">
    <property type="entry name" value="DUF3311"/>
</dbReference>
<dbReference type="EMBL" id="JACHVQ010000001">
    <property type="protein sequence ID" value="MBB2891927.1"/>
    <property type="molecule type" value="Genomic_DNA"/>
</dbReference>
<dbReference type="PANTHER" id="PTHR40034">
    <property type="entry name" value="BSL5891 PROTEIN"/>
    <property type="match status" value="1"/>
</dbReference>
<sequence>MSKLRQFHLALAAIPFILMLVCTPFVNRTTPTIAGFPFLLVWIVISVVLTSICMAIVYRTDPANSQDEETGA</sequence>
<reference evidence="2 3" key="1">
    <citation type="submission" date="2020-08" db="EMBL/GenBank/DDBJ databases">
        <title>Sequencing the genomes of 1000 actinobacteria strains.</title>
        <authorList>
            <person name="Klenk H.-P."/>
        </authorList>
    </citation>
    <scope>NUCLEOTIDE SEQUENCE [LARGE SCALE GENOMIC DNA]</scope>
    <source>
        <strain evidence="2 3">DSM 105369</strain>
    </source>
</reference>
<evidence type="ECO:0000313" key="2">
    <source>
        <dbReference type="EMBL" id="MBB2891927.1"/>
    </source>
</evidence>
<dbReference type="Pfam" id="PF11755">
    <property type="entry name" value="DUF3311"/>
    <property type="match status" value="1"/>
</dbReference>